<reference evidence="2" key="2">
    <citation type="submission" date="2018-05" db="EMBL/GenBank/DDBJ databases">
        <title>OpunRS2 (Oryza punctata Reference Sequence Version 2).</title>
        <authorList>
            <person name="Zhang J."/>
            <person name="Kudrna D."/>
            <person name="Lee S."/>
            <person name="Talag J."/>
            <person name="Welchert J."/>
            <person name="Wing R.A."/>
        </authorList>
    </citation>
    <scope>NUCLEOTIDE SEQUENCE [LARGE SCALE GENOMIC DNA]</scope>
</reference>
<feature type="compositionally biased region" description="Gly residues" evidence="1">
    <location>
        <begin position="86"/>
        <end position="98"/>
    </location>
</feature>
<feature type="region of interest" description="Disordered" evidence="1">
    <location>
        <begin position="79"/>
        <end position="104"/>
    </location>
</feature>
<evidence type="ECO:0000313" key="3">
    <source>
        <dbReference type="Proteomes" id="UP000026962"/>
    </source>
</evidence>
<dbReference type="Proteomes" id="UP000026962">
    <property type="component" value="Chromosome 10"/>
</dbReference>
<proteinExistence type="predicted"/>
<dbReference type="AlphaFoldDB" id="A0A0E0M7L0"/>
<evidence type="ECO:0000313" key="2">
    <source>
        <dbReference type="EnsemblPlants" id="OPUNC10G08400.1"/>
    </source>
</evidence>
<reference evidence="2" key="1">
    <citation type="submission" date="2015-04" db="UniProtKB">
        <authorList>
            <consortium name="EnsemblPlants"/>
        </authorList>
    </citation>
    <scope>IDENTIFICATION</scope>
</reference>
<protein>
    <submittedName>
        <fullName evidence="2">Uncharacterized protein</fullName>
    </submittedName>
</protein>
<sequence length="144" mass="14943">MDEAAWRQVEAGKESSGRVEGNQGGCGDIGGKRATVTATEAWATTFGQRGDIRDKWAEETHWQRLWPAARQRLAGVPEVWSESGTARGGVAGGSGGRHGPCEEARPVATGASMTQGGATGGCGAVWGTWRLAGGGRRCSGLTCR</sequence>
<evidence type="ECO:0000256" key="1">
    <source>
        <dbReference type="SAM" id="MobiDB-lite"/>
    </source>
</evidence>
<name>A0A0E0M7L0_ORYPU</name>
<keyword evidence="3" id="KW-1185">Reference proteome</keyword>
<dbReference type="EnsemblPlants" id="OPUNC10G08400.1">
    <property type="protein sequence ID" value="OPUNC10G08400.1"/>
    <property type="gene ID" value="OPUNC10G08400"/>
</dbReference>
<dbReference type="HOGENOM" id="CLU_1799575_0_0_1"/>
<dbReference type="Gramene" id="OPUNC10G08400.1">
    <property type="protein sequence ID" value="OPUNC10G08400.1"/>
    <property type="gene ID" value="OPUNC10G08400"/>
</dbReference>
<accession>A0A0E0M7L0</accession>
<feature type="region of interest" description="Disordered" evidence="1">
    <location>
        <begin position="1"/>
        <end position="26"/>
    </location>
</feature>
<organism evidence="2">
    <name type="scientific">Oryza punctata</name>
    <name type="common">Red rice</name>
    <dbReference type="NCBI Taxonomy" id="4537"/>
    <lineage>
        <taxon>Eukaryota</taxon>
        <taxon>Viridiplantae</taxon>
        <taxon>Streptophyta</taxon>
        <taxon>Embryophyta</taxon>
        <taxon>Tracheophyta</taxon>
        <taxon>Spermatophyta</taxon>
        <taxon>Magnoliopsida</taxon>
        <taxon>Liliopsida</taxon>
        <taxon>Poales</taxon>
        <taxon>Poaceae</taxon>
        <taxon>BOP clade</taxon>
        <taxon>Oryzoideae</taxon>
        <taxon>Oryzeae</taxon>
        <taxon>Oryzinae</taxon>
        <taxon>Oryza</taxon>
    </lineage>
</organism>